<name>A0A6H2EK91_9ACTO</name>
<dbReference type="KEGG" id="arca:HC352_01945"/>
<dbReference type="InterPro" id="IPR001584">
    <property type="entry name" value="Integrase_cat-core"/>
</dbReference>
<dbReference type="RefSeq" id="WP_168917344.1">
    <property type="nucleotide sequence ID" value="NZ_CP050804.1"/>
</dbReference>
<evidence type="ECO:0000313" key="2">
    <source>
        <dbReference type="EMBL" id="QJC21403.1"/>
    </source>
</evidence>
<proteinExistence type="predicted"/>
<dbReference type="Pfam" id="PF13333">
    <property type="entry name" value="rve_2"/>
    <property type="match status" value="1"/>
</dbReference>
<organism evidence="2 3">
    <name type="scientific">Arcanobacterium buesumense</name>
    <dbReference type="NCBI Taxonomy" id="2722751"/>
    <lineage>
        <taxon>Bacteria</taxon>
        <taxon>Bacillati</taxon>
        <taxon>Actinomycetota</taxon>
        <taxon>Actinomycetes</taxon>
        <taxon>Actinomycetales</taxon>
        <taxon>Actinomycetaceae</taxon>
        <taxon>Arcanobacterium</taxon>
    </lineage>
</organism>
<dbReference type="AlphaFoldDB" id="A0A6H2EK91"/>
<dbReference type="GO" id="GO:0015074">
    <property type="term" value="P:DNA integration"/>
    <property type="evidence" value="ECO:0007669"/>
    <property type="project" value="InterPro"/>
</dbReference>
<accession>A0A6H2EK91</accession>
<keyword evidence="3" id="KW-1185">Reference proteome</keyword>
<feature type="domain" description="Integrase catalytic" evidence="1">
    <location>
        <begin position="14"/>
        <end position="67"/>
    </location>
</feature>
<evidence type="ECO:0000313" key="3">
    <source>
        <dbReference type="Proteomes" id="UP000502298"/>
    </source>
</evidence>
<dbReference type="Proteomes" id="UP000502298">
    <property type="component" value="Chromosome"/>
</dbReference>
<protein>
    <submittedName>
        <fullName evidence="2">IS3 family transposase</fullName>
    </submittedName>
</protein>
<reference evidence="2 3" key="1">
    <citation type="submission" date="2020-03" db="EMBL/GenBank/DDBJ databases">
        <title>Complete genome of Arcanobacterium buesumensis sp. nov. strain 2701.</title>
        <authorList>
            <person name="Borowiak M."/>
            <person name="Alssahen M."/>
            <person name="Laemmler C."/>
            <person name="Malorny B."/>
            <person name="Hassan A."/>
            <person name="Prenger-Berninghoff E."/>
            <person name="Ploetz M."/>
            <person name="Abdulmawjood A."/>
        </authorList>
    </citation>
    <scope>NUCLEOTIDE SEQUENCE [LARGE SCALE GENOMIC DNA]</scope>
    <source>
        <strain evidence="2 3">2701</strain>
    </source>
</reference>
<sequence length="74" mass="8436">MGRVRAGGDNAVMESFFALLQKNVGNRHSWASRGELSVAITDWIEGTYHRNHRQNRLGKQTPIQYEDIIKPAIK</sequence>
<gene>
    <name evidence="2" type="ORF">HC352_01945</name>
</gene>
<evidence type="ECO:0000259" key="1">
    <source>
        <dbReference type="Pfam" id="PF13333"/>
    </source>
</evidence>
<dbReference type="EMBL" id="CP050804">
    <property type="protein sequence ID" value="QJC21403.1"/>
    <property type="molecule type" value="Genomic_DNA"/>
</dbReference>